<keyword evidence="2" id="KW-1185">Reference proteome</keyword>
<evidence type="ECO:0000313" key="2">
    <source>
        <dbReference type="Proteomes" id="UP000248806"/>
    </source>
</evidence>
<dbReference type="AlphaFoldDB" id="A0A326U624"/>
<proteinExistence type="predicted"/>
<evidence type="ECO:0008006" key="3">
    <source>
        <dbReference type="Google" id="ProtNLM"/>
    </source>
</evidence>
<accession>A0A326U624</accession>
<comment type="caution">
    <text evidence="1">The sequence shown here is derived from an EMBL/GenBank/DDBJ whole genome shotgun (WGS) entry which is preliminary data.</text>
</comment>
<organism evidence="1 2">
    <name type="scientific">Thermosporothrix hazakensis</name>
    <dbReference type="NCBI Taxonomy" id="644383"/>
    <lineage>
        <taxon>Bacteria</taxon>
        <taxon>Bacillati</taxon>
        <taxon>Chloroflexota</taxon>
        <taxon>Ktedonobacteria</taxon>
        <taxon>Ktedonobacterales</taxon>
        <taxon>Thermosporotrichaceae</taxon>
        <taxon>Thermosporothrix</taxon>
    </lineage>
</organism>
<reference evidence="1 2" key="1">
    <citation type="submission" date="2018-06" db="EMBL/GenBank/DDBJ databases">
        <title>Genomic Encyclopedia of Archaeal and Bacterial Type Strains, Phase II (KMG-II): from individual species to whole genera.</title>
        <authorList>
            <person name="Goeker M."/>
        </authorList>
    </citation>
    <scope>NUCLEOTIDE SEQUENCE [LARGE SCALE GENOMIC DNA]</scope>
    <source>
        <strain evidence="1 2">ATCC BAA-1881</strain>
    </source>
</reference>
<name>A0A326U624_THEHA</name>
<sequence length="141" mass="16284">MADNITDFPAQGDNETFYYDDFFVPEDDPGEKVYIEMDGRQVPFWIKRKLSMGDREAAKRASVKKRFKSNGQVEISDIDEGEFALELVVRCVKKWPFKYRDGRPVPINRNTVREMVGDAADALSLLILDRLKKKDDAKKAF</sequence>
<dbReference type="RefSeq" id="WP_111323542.1">
    <property type="nucleotide sequence ID" value="NZ_BIFX01000001.1"/>
</dbReference>
<dbReference type="EMBL" id="QKUF01000010">
    <property type="protein sequence ID" value="PZW28404.1"/>
    <property type="molecule type" value="Genomic_DNA"/>
</dbReference>
<protein>
    <recommendedName>
        <fullName evidence="3">Tail assembly chaperone</fullName>
    </recommendedName>
</protein>
<gene>
    <name evidence="1" type="ORF">EI42_03158</name>
</gene>
<dbReference type="Proteomes" id="UP000248806">
    <property type="component" value="Unassembled WGS sequence"/>
</dbReference>
<evidence type="ECO:0000313" key="1">
    <source>
        <dbReference type="EMBL" id="PZW28404.1"/>
    </source>
</evidence>